<dbReference type="PANTHER" id="PTHR33602">
    <property type="entry name" value="REGULATORY PROTEIN RECX FAMILY PROTEIN"/>
    <property type="match status" value="1"/>
</dbReference>
<organism evidence="9 10">
    <name type="scientific">Ammoniphilus resinae</name>
    <dbReference type="NCBI Taxonomy" id="861532"/>
    <lineage>
        <taxon>Bacteria</taxon>
        <taxon>Bacillati</taxon>
        <taxon>Bacillota</taxon>
        <taxon>Bacilli</taxon>
        <taxon>Bacillales</taxon>
        <taxon>Paenibacillaceae</taxon>
        <taxon>Aneurinibacillus group</taxon>
        <taxon>Ammoniphilus</taxon>
    </lineage>
</organism>
<dbReference type="Pfam" id="PF02631">
    <property type="entry name" value="RecX_HTH2"/>
    <property type="match status" value="1"/>
</dbReference>
<comment type="function">
    <text evidence="5">Modulates RecA activity.</text>
</comment>
<comment type="caution">
    <text evidence="9">The sequence shown here is derived from an EMBL/GenBank/DDBJ whole genome shotgun (WGS) entry which is preliminary data.</text>
</comment>
<keyword evidence="4 5" id="KW-0963">Cytoplasm</keyword>
<accession>A0ABS4GMT8</accession>
<dbReference type="InterPro" id="IPR053925">
    <property type="entry name" value="RecX_HTH_3rd"/>
</dbReference>
<evidence type="ECO:0000256" key="1">
    <source>
        <dbReference type="ARBA" id="ARBA00004496"/>
    </source>
</evidence>
<dbReference type="PANTHER" id="PTHR33602:SF1">
    <property type="entry name" value="REGULATORY PROTEIN RECX FAMILY PROTEIN"/>
    <property type="match status" value="1"/>
</dbReference>
<dbReference type="EMBL" id="JAGGKT010000003">
    <property type="protein sequence ID" value="MBP1931566.1"/>
    <property type="molecule type" value="Genomic_DNA"/>
</dbReference>
<evidence type="ECO:0000256" key="3">
    <source>
        <dbReference type="ARBA" id="ARBA00018111"/>
    </source>
</evidence>
<evidence type="ECO:0000259" key="6">
    <source>
        <dbReference type="Pfam" id="PF02631"/>
    </source>
</evidence>
<protein>
    <recommendedName>
        <fullName evidence="3 5">Regulatory protein RecX</fullName>
    </recommendedName>
</protein>
<evidence type="ECO:0000259" key="8">
    <source>
        <dbReference type="Pfam" id="PF21982"/>
    </source>
</evidence>
<reference evidence="9 10" key="1">
    <citation type="submission" date="2021-03" db="EMBL/GenBank/DDBJ databases">
        <title>Genomic Encyclopedia of Type Strains, Phase IV (KMG-IV): sequencing the most valuable type-strain genomes for metagenomic binning, comparative biology and taxonomic classification.</title>
        <authorList>
            <person name="Goeker M."/>
        </authorList>
    </citation>
    <scope>NUCLEOTIDE SEQUENCE [LARGE SCALE GENOMIC DNA]</scope>
    <source>
        <strain evidence="9 10">DSM 24738</strain>
    </source>
</reference>
<name>A0ABS4GMT8_9BACL</name>
<dbReference type="InterPro" id="IPR003783">
    <property type="entry name" value="Regulatory_RecX"/>
</dbReference>
<feature type="domain" description="RecX second three-helical" evidence="6">
    <location>
        <begin position="116"/>
        <end position="157"/>
    </location>
</feature>
<keyword evidence="10" id="KW-1185">Reference proteome</keyword>
<evidence type="ECO:0000256" key="4">
    <source>
        <dbReference type="ARBA" id="ARBA00022490"/>
    </source>
</evidence>
<dbReference type="InterPro" id="IPR036388">
    <property type="entry name" value="WH-like_DNA-bd_sf"/>
</dbReference>
<dbReference type="Pfam" id="PF21982">
    <property type="entry name" value="RecX_HTH1"/>
    <property type="match status" value="1"/>
</dbReference>
<evidence type="ECO:0000313" key="9">
    <source>
        <dbReference type="EMBL" id="MBP1931566.1"/>
    </source>
</evidence>
<gene>
    <name evidence="5" type="primary">recX</name>
    <name evidence="9" type="ORF">J2Z37_001567</name>
</gene>
<sequence length="220" mass="25951">MPDLEHEEGSKITSITVQKNNTKRYNIYVNGEYAFAVHEDILVKYQLLKGKELNPEEMREILAAEELNRAEQYALRYLSHRPRTAKEMFEYIIAKGFQTAQSDTTVKKLIDKGYINDEAFAEQWIEERMRLRPRGRYLLFQELTSRGIDEGIVEQKLSQILNQEDEIAMIEQLIQKKFRGHTFESEWEMKKKIIPFLQRKGFSLNHSLSAISKIKKEYGL</sequence>
<dbReference type="Pfam" id="PF21981">
    <property type="entry name" value="RecX_HTH3"/>
    <property type="match status" value="1"/>
</dbReference>
<comment type="subcellular location">
    <subcellularLocation>
        <location evidence="1 5">Cytoplasm</location>
    </subcellularLocation>
</comment>
<dbReference type="InterPro" id="IPR053926">
    <property type="entry name" value="RecX_HTH_1st"/>
</dbReference>
<dbReference type="Gene3D" id="1.10.10.10">
    <property type="entry name" value="Winged helix-like DNA-binding domain superfamily/Winged helix DNA-binding domain"/>
    <property type="match status" value="3"/>
</dbReference>
<evidence type="ECO:0000313" key="10">
    <source>
        <dbReference type="Proteomes" id="UP001519343"/>
    </source>
</evidence>
<feature type="domain" description="RecX first three-helical" evidence="8">
    <location>
        <begin position="72"/>
        <end position="109"/>
    </location>
</feature>
<evidence type="ECO:0000259" key="7">
    <source>
        <dbReference type="Pfam" id="PF21981"/>
    </source>
</evidence>
<evidence type="ECO:0000256" key="5">
    <source>
        <dbReference type="HAMAP-Rule" id="MF_01114"/>
    </source>
</evidence>
<feature type="domain" description="RecX third three-helical" evidence="7">
    <location>
        <begin position="164"/>
        <end position="205"/>
    </location>
</feature>
<proteinExistence type="inferred from homology"/>
<comment type="similarity">
    <text evidence="2 5">Belongs to the RecX family.</text>
</comment>
<dbReference type="Proteomes" id="UP001519343">
    <property type="component" value="Unassembled WGS sequence"/>
</dbReference>
<dbReference type="InterPro" id="IPR053924">
    <property type="entry name" value="RecX_HTH_2nd"/>
</dbReference>
<dbReference type="HAMAP" id="MF_01114">
    <property type="entry name" value="RecX"/>
    <property type="match status" value="1"/>
</dbReference>
<evidence type="ECO:0000256" key="2">
    <source>
        <dbReference type="ARBA" id="ARBA00009695"/>
    </source>
</evidence>